<keyword evidence="5" id="KW-1185">Reference proteome</keyword>
<dbReference type="EMBL" id="BMHI01000006">
    <property type="protein sequence ID" value="GGB42866.1"/>
    <property type="molecule type" value="Genomic_DNA"/>
</dbReference>
<organism evidence="4 5">
    <name type="scientific">Flexivirga endophytica</name>
    <dbReference type="NCBI Taxonomy" id="1849103"/>
    <lineage>
        <taxon>Bacteria</taxon>
        <taxon>Bacillati</taxon>
        <taxon>Actinomycetota</taxon>
        <taxon>Actinomycetes</taxon>
        <taxon>Micrococcales</taxon>
        <taxon>Dermacoccaceae</taxon>
        <taxon>Flexivirga</taxon>
    </lineage>
</organism>
<gene>
    <name evidence="4" type="ORF">GCM10011492_37250</name>
</gene>
<comment type="similarity">
    <text evidence="1">Belongs to the 'GDXG' lipolytic enzyme family.</text>
</comment>
<sequence>MTLQQRQFVDQLLRNAPFDLGGDLAVQRPLLEGLLTEQPLPSDVLTSSDELGGVPVARATIDGVEPRGVLFHIHGGGFALGSAAGSLGLASDLARRTGMSVVSVEYRLAPEHPFPAGLDDVNAAYRALLRSTDLPVVVSGESAGGNLAVELLVAVRTAGVTMPRAAVLMSPMTDLTAGGASFASKSELDPNITAQAIHNRVGDYLDGTGTAPTDPRVSPAFADLRGLPPLLIQAGSHEVLLDDATALAVKAAADDVAVTLDITPGVAHVFQAFAAILGEGDAALDRVARFVEEQLSARNEPAEQPVAVAG</sequence>
<evidence type="ECO:0000256" key="2">
    <source>
        <dbReference type="ARBA" id="ARBA00022801"/>
    </source>
</evidence>
<dbReference type="InterPro" id="IPR050300">
    <property type="entry name" value="GDXG_lipolytic_enzyme"/>
</dbReference>
<dbReference type="Gene3D" id="3.40.50.1820">
    <property type="entry name" value="alpha/beta hydrolase"/>
    <property type="match status" value="1"/>
</dbReference>
<reference evidence="4" key="2">
    <citation type="submission" date="2020-09" db="EMBL/GenBank/DDBJ databases">
        <authorList>
            <person name="Sun Q."/>
            <person name="Zhou Y."/>
        </authorList>
    </citation>
    <scope>NUCLEOTIDE SEQUENCE</scope>
    <source>
        <strain evidence="4">CGMCC 1.15085</strain>
    </source>
</reference>
<proteinExistence type="inferred from homology"/>
<dbReference type="SUPFAM" id="SSF53474">
    <property type="entry name" value="alpha/beta-Hydrolases"/>
    <property type="match status" value="1"/>
</dbReference>
<comment type="caution">
    <text evidence="4">The sequence shown here is derived from an EMBL/GenBank/DDBJ whole genome shotgun (WGS) entry which is preliminary data.</text>
</comment>
<evidence type="ECO:0000259" key="3">
    <source>
        <dbReference type="Pfam" id="PF07859"/>
    </source>
</evidence>
<protein>
    <submittedName>
        <fullName evidence="4">Alpha/beta hydrolase</fullName>
    </submittedName>
</protein>
<evidence type="ECO:0000313" key="5">
    <source>
        <dbReference type="Proteomes" id="UP000636793"/>
    </source>
</evidence>
<dbReference type="GO" id="GO:0004806">
    <property type="term" value="F:triacylglycerol lipase activity"/>
    <property type="evidence" value="ECO:0007669"/>
    <property type="project" value="TreeGrafter"/>
</dbReference>
<evidence type="ECO:0000256" key="1">
    <source>
        <dbReference type="ARBA" id="ARBA00010515"/>
    </source>
</evidence>
<dbReference type="PROSITE" id="PS01173">
    <property type="entry name" value="LIPASE_GDXG_HIS"/>
    <property type="match status" value="1"/>
</dbReference>
<dbReference type="PANTHER" id="PTHR48081:SF30">
    <property type="entry name" value="ACETYL-HYDROLASE LIPR-RELATED"/>
    <property type="match status" value="1"/>
</dbReference>
<feature type="domain" description="Alpha/beta hydrolase fold-3" evidence="3">
    <location>
        <begin position="70"/>
        <end position="271"/>
    </location>
</feature>
<dbReference type="InterPro" id="IPR029058">
    <property type="entry name" value="AB_hydrolase_fold"/>
</dbReference>
<reference evidence="4" key="1">
    <citation type="journal article" date="2014" name="Int. J. Syst. Evol. Microbiol.">
        <title>Complete genome sequence of Corynebacterium casei LMG S-19264T (=DSM 44701T), isolated from a smear-ripened cheese.</title>
        <authorList>
            <consortium name="US DOE Joint Genome Institute (JGI-PGF)"/>
            <person name="Walter F."/>
            <person name="Albersmeier A."/>
            <person name="Kalinowski J."/>
            <person name="Ruckert C."/>
        </authorList>
    </citation>
    <scope>NUCLEOTIDE SEQUENCE</scope>
    <source>
        <strain evidence="4">CGMCC 1.15085</strain>
    </source>
</reference>
<evidence type="ECO:0000313" key="4">
    <source>
        <dbReference type="EMBL" id="GGB42866.1"/>
    </source>
</evidence>
<keyword evidence="2 4" id="KW-0378">Hydrolase</keyword>
<dbReference type="InterPro" id="IPR013094">
    <property type="entry name" value="AB_hydrolase_3"/>
</dbReference>
<name>A0A916WZI5_9MICO</name>
<dbReference type="Proteomes" id="UP000636793">
    <property type="component" value="Unassembled WGS sequence"/>
</dbReference>
<dbReference type="Pfam" id="PF07859">
    <property type="entry name" value="Abhydrolase_3"/>
    <property type="match status" value="1"/>
</dbReference>
<dbReference type="RefSeq" id="WP_188838574.1">
    <property type="nucleotide sequence ID" value="NZ_BMHI01000006.1"/>
</dbReference>
<dbReference type="AlphaFoldDB" id="A0A916WZI5"/>
<dbReference type="PANTHER" id="PTHR48081">
    <property type="entry name" value="AB HYDROLASE SUPERFAMILY PROTEIN C4A8.06C"/>
    <property type="match status" value="1"/>
</dbReference>
<dbReference type="InterPro" id="IPR002168">
    <property type="entry name" value="Lipase_GDXG_HIS_AS"/>
</dbReference>
<accession>A0A916WZI5</accession>